<dbReference type="Pfam" id="PF00535">
    <property type="entry name" value="Glycos_transf_2"/>
    <property type="match status" value="1"/>
</dbReference>
<proteinExistence type="predicted"/>
<dbReference type="CDD" id="cd02511">
    <property type="entry name" value="Beta4Glucosyltransferase"/>
    <property type="match status" value="1"/>
</dbReference>
<dbReference type="GO" id="GO:0016740">
    <property type="term" value="F:transferase activity"/>
    <property type="evidence" value="ECO:0007669"/>
    <property type="project" value="UniProtKB-KW"/>
</dbReference>
<comment type="caution">
    <text evidence="2">The sequence shown here is derived from an EMBL/GenBank/DDBJ whole genome shotgun (WGS) entry which is preliminary data.</text>
</comment>
<reference evidence="2 3" key="2">
    <citation type="submission" date="2018-06" db="EMBL/GenBank/DDBJ databases">
        <title>Metagenomic assembly of (sub)arctic Cyanobacteria and their associated microbiome from non-axenic cultures.</title>
        <authorList>
            <person name="Baurain D."/>
        </authorList>
    </citation>
    <scope>NUCLEOTIDE SEQUENCE [LARGE SCALE GENOMIC DNA]</scope>
    <source>
        <strain evidence="2">ULC129bin1</strain>
    </source>
</reference>
<dbReference type="SUPFAM" id="SSF53448">
    <property type="entry name" value="Nucleotide-diphospho-sugar transferases"/>
    <property type="match status" value="1"/>
</dbReference>
<accession>A0A2W4U614</accession>
<sequence length="253" mass="29527">MLSQITPLILTYNEAPNIERTLQKLTWAKRIVVIDSYSTDETIELISTYPQADVFQRKFDTHTNQWNYGLEQVDTDWVLSLDADYVLTDDLVNEMSYLFPPADVDGYFVSFQYCVFGKPLRGSILPPRQMLFRRGHSIYIDDGHTQLLSVERESAFLKKTVLHDDRKPLSRWLWAQDRYMIIEAKKLLETNDTALSVSDRLRKLKLLAPLVVLVYCLILKGGVLDGWRGWYYAFQRMFAEILLSLKLMEMTLP</sequence>
<dbReference type="AlphaFoldDB" id="A0A2W4U614"/>
<dbReference type="InterPro" id="IPR029044">
    <property type="entry name" value="Nucleotide-diphossugar_trans"/>
</dbReference>
<protein>
    <submittedName>
        <fullName evidence="2">Glycosyl transferase</fullName>
    </submittedName>
</protein>
<evidence type="ECO:0000313" key="3">
    <source>
        <dbReference type="Proteomes" id="UP000249354"/>
    </source>
</evidence>
<keyword evidence="2" id="KW-0808">Transferase</keyword>
<dbReference type="Proteomes" id="UP000249354">
    <property type="component" value="Unassembled WGS sequence"/>
</dbReference>
<dbReference type="EMBL" id="QBMC01000081">
    <property type="protein sequence ID" value="PZO16393.1"/>
    <property type="molecule type" value="Genomic_DNA"/>
</dbReference>
<evidence type="ECO:0000259" key="1">
    <source>
        <dbReference type="Pfam" id="PF00535"/>
    </source>
</evidence>
<evidence type="ECO:0000313" key="2">
    <source>
        <dbReference type="EMBL" id="PZO16393.1"/>
    </source>
</evidence>
<reference evidence="3" key="1">
    <citation type="submission" date="2018-04" db="EMBL/GenBank/DDBJ databases">
        <authorList>
            <person name="Cornet L."/>
        </authorList>
    </citation>
    <scope>NUCLEOTIDE SEQUENCE [LARGE SCALE GENOMIC DNA]</scope>
</reference>
<gene>
    <name evidence="2" type="ORF">DCF25_12550</name>
</gene>
<dbReference type="Gene3D" id="3.90.550.10">
    <property type="entry name" value="Spore Coat Polysaccharide Biosynthesis Protein SpsA, Chain A"/>
    <property type="match status" value="1"/>
</dbReference>
<feature type="domain" description="Glycosyltransferase 2-like" evidence="1">
    <location>
        <begin position="9"/>
        <end position="115"/>
    </location>
</feature>
<dbReference type="InterPro" id="IPR001173">
    <property type="entry name" value="Glyco_trans_2-like"/>
</dbReference>
<dbReference type="PANTHER" id="PTHR43630">
    <property type="entry name" value="POLY-BETA-1,6-N-ACETYL-D-GLUCOSAMINE SYNTHASE"/>
    <property type="match status" value="1"/>
</dbReference>
<organism evidence="2 3">
    <name type="scientific">Leptolyngbya foveolarum</name>
    <dbReference type="NCBI Taxonomy" id="47253"/>
    <lineage>
        <taxon>Bacteria</taxon>
        <taxon>Bacillati</taxon>
        <taxon>Cyanobacteriota</taxon>
        <taxon>Cyanophyceae</taxon>
        <taxon>Leptolyngbyales</taxon>
        <taxon>Leptolyngbyaceae</taxon>
        <taxon>Leptolyngbya group</taxon>
        <taxon>Leptolyngbya</taxon>
    </lineage>
</organism>
<name>A0A2W4U614_9CYAN</name>
<dbReference type="PANTHER" id="PTHR43630:SF2">
    <property type="entry name" value="GLYCOSYLTRANSFERASE"/>
    <property type="match status" value="1"/>
</dbReference>